<feature type="transmembrane region" description="Helical" evidence="8">
    <location>
        <begin position="345"/>
        <end position="364"/>
    </location>
</feature>
<feature type="domain" description="Major facilitator superfamily (MFS) profile" evidence="9">
    <location>
        <begin position="9"/>
        <end position="399"/>
    </location>
</feature>
<evidence type="ECO:0000256" key="2">
    <source>
        <dbReference type="ARBA" id="ARBA00022448"/>
    </source>
</evidence>
<evidence type="ECO:0000256" key="7">
    <source>
        <dbReference type="SAM" id="MobiDB-lite"/>
    </source>
</evidence>
<dbReference type="OrthoDB" id="2942684at2"/>
<keyword evidence="4 8" id="KW-0812">Transmembrane</keyword>
<evidence type="ECO:0000313" key="11">
    <source>
        <dbReference type="Proteomes" id="UP000012081"/>
    </source>
</evidence>
<feature type="transmembrane region" description="Helical" evidence="8">
    <location>
        <begin position="257"/>
        <end position="279"/>
    </location>
</feature>
<keyword evidence="3" id="KW-1003">Cell membrane</keyword>
<dbReference type="Proteomes" id="UP000012081">
    <property type="component" value="Unassembled WGS sequence"/>
</dbReference>
<feature type="transmembrane region" description="Helical" evidence="8">
    <location>
        <begin position="102"/>
        <end position="122"/>
    </location>
</feature>
<feature type="transmembrane region" description="Helical" evidence="8">
    <location>
        <begin position="80"/>
        <end position="96"/>
    </location>
</feature>
<proteinExistence type="predicted"/>
<dbReference type="GO" id="GO:0022857">
    <property type="term" value="F:transmembrane transporter activity"/>
    <property type="evidence" value="ECO:0007669"/>
    <property type="project" value="InterPro"/>
</dbReference>
<feature type="transmembrane region" description="Helical" evidence="8">
    <location>
        <begin position="165"/>
        <end position="186"/>
    </location>
</feature>
<organism evidence="10 11">
    <name type="scientific">Brevibacillus borstelensis AK1</name>
    <dbReference type="NCBI Taxonomy" id="1300222"/>
    <lineage>
        <taxon>Bacteria</taxon>
        <taxon>Bacillati</taxon>
        <taxon>Bacillota</taxon>
        <taxon>Bacilli</taxon>
        <taxon>Bacillales</taxon>
        <taxon>Paenibacillaceae</taxon>
        <taxon>Brevibacillus</taxon>
    </lineage>
</organism>
<feature type="transmembrane region" description="Helical" evidence="8">
    <location>
        <begin position="9"/>
        <end position="26"/>
    </location>
</feature>
<dbReference type="GO" id="GO:0005886">
    <property type="term" value="C:plasma membrane"/>
    <property type="evidence" value="ECO:0007669"/>
    <property type="project" value="UniProtKB-SubCell"/>
</dbReference>
<sequence length="426" mass="46520">MKELWRNRVFLIVFSTDLLENIGVWIRNMALLFFVMEISGNNPTAVSLLTAIEYVPILLFSVIGGALADRWDPKRTMISANLLSSLSVCVIAVLLWKGYWSAVFFATFVSAVVSQFSQPASAKVFKIHVPEEQVGSAISVSQSMGSLFILFGPIVGTFVYEASGVYVSLFAMALLFLLSAFMLLGLPSSKRASSVSDSHEKTSLLAEIKDGIRYVRHHSHLRGIVWLFAMLGLGSGLINPLEVFLVTDRLQLPKESIQWFTALEGVGMLLGGILASALHRQLNGKLVIHGAIVFFAVSVVVEALSTSAPLTGTMRLLSGVLLAFLQIVLSMKMIHLVAEEYVGRVNGTMTPLFVALVMISSFVAGPLMELTSLITVFCLSGFFLLLGSLGVNKIMEAEPPQSQSNQEQQHPLSKPKHQQSLETEQL</sequence>
<gene>
    <name evidence="10" type="ORF">I532_07555</name>
</gene>
<keyword evidence="2" id="KW-0813">Transport</keyword>
<dbReference type="STRING" id="1300222.I532_07555"/>
<accession>M8DJR9</accession>
<feature type="transmembrane region" description="Helical" evidence="8">
    <location>
        <begin position="370"/>
        <end position="391"/>
    </location>
</feature>
<keyword evidence="11" id="KW-1185">Reference proteome</keyword>
<evidence type="ECO:0000259" key="9">
    <source>
        <dbReference type="PROSITE" id="PS50850"/>
    </source>
</evidence>
<comment type="subcellular location">
    <subcellularLocation>
        <location evidence="1">Cell membrane</location>
        <topology evidence="1">Multi-pass membrane protein</topology>
    </subcellularLocation>
</comment>
<dbReference type="PANTHER" id="PTHR43266:SF8">
    <property type="entry name" value="MACROLIDE-EFFLUX PROTEIN"/>
    <property type="match status" value="1"/>
</dbReference>
<dbReference type="InterPro" id="IPR036259">
    <property type="entry name" value="MFS_trans_sf"/>
</dbReference>
<dbReference type="PANTHER" id="PTHR43266">
    <property type="entry name" value="MACROLIDE-EFFLUX PROTEIN"/>
    <property type="match status" value="1"/>
</dbReference>
<dbReference type="EMBL" id="APBN01000002">
    <property type="protein sequence ID" value="EMT53853.1"/>
    <property type="molecule type" value="Genomic_DNA"/>
</dbReference>
<name>M8DJR9_9BACL</name>
<feature type="region of interest" description="Disordered" evidence="7">
    <location>
        <begin position="398"/>
        <end position="426"/>
    </location>
</feature>
<dbReference type="PROSITE" id="PS50850">
    <property type="entry name" value="MFS"/>
    <property type="match status" value="1"/>
</dbReference>
<evidence type="ECO:0000256" key="3">
    <source>
        <dbReference type="ARBA" id="ARBA00022475"/>
    </source>
</evidence>
<dbReference type="SUPFAM" id="SSF103473">
    <property type="entry name" value="MFS general substrate transporter"/>
    <property type="match status" value="1"/>
</dbReference>
<dbReference type="RefSeq" id="WP_003387400.1">
    <property type="nucleotide sequence ID" value="NZ_APBN01000002.1"/>
</dbReference>
<keyword evidence="6 8" id="KW-0472">Membrane</keyword>
<dbReference type="PATRIC" id="fig|1300222.3.peg.1557"/>
<evidence type="ECO:0000256" key="4">
    <source>
        <dbReference type="ARBA" id="ARBA00022692"/>
    </source>
</evidence>
<evidence type="ECO:0000256" key="1">
    <source>
        <dbReference type="ARBA" id="ARBA00004651"/>
    </source>
</evidence>
<dbReference type="AlphaFoldDB" id="M8DJR9"/>
<dbReference type="Gene3D" id="1.20.1250.20">
    <property type="entry name" value="MFS general substrate transporter like domains"/>
    <property type="match status" value="1"/>
</dbReference>
<evidence type="ECO:0000256" key="8">
    <source>
        <dbReference type="SAM" id="Phobius"/>
    </source>
</evidence>
<keyword evidence="5 8" id="KW-1133">Transmembrane helix</keyword>
<feature type="compositionally biased region" description="Low complexity" evidence="7">
    <location>
        <begin position="398"/>
        <end position="409"/>
    </location>
</feature>
<evidence type="ECO:0000313" key="10">
    <source>
        <dbReference type="EMBL" id="EMT53853.1"/>
    </source>
</evidence>
<evidence type="ECO:0000256" key="6">
    <source>
        <dbReference type="ARBA" id="ARBA00023136"/>
    </source>
</evidence>
<feature type="transmembrane region" description="Helical" evidence="8">
    <location>
        <begin position="46"/>
        <end position="68"/>
    </location>
</feature>
<dbReference type="InterPro" id="IPR011701">
    <property type="entry name" value="MFS"/>
</dbReference>
<feature type="transmembrane region" description="Helical" evidence="8">
    <location>
        <begin position="316"/>
        <end position="338"/>
    </location>
</feature>
<feature type="transmembrane region" description="Helical" evidence="8">
    <location>
        <begin position="134"/>
        <end position="159"/>
    </location>
</feature>
<dbReference type="InterPro" id="IPR020846">
    <property type="entry name" value="MFS_dom"/>
</dbReference>
<protein>
    <recommendedName>
        <fullName evidence="9">Major facilitator superfamily (MFS) profile domain-containing protein</fullName>
    </recommendedName>
</protein>
<feature type="transmembrane region" description="Helical" evidence="8">
    <location>
        <begin position="286"/>
        <end position="304"/>
    </location>
</feature>
<evidence type="ECO:0000256" key="5">
    <source>
        <dbReference type="ARBA" id="ARBA00022989"/>
    </source>
</evidence>
<dbReference type="Pfam" id="PF07690">
    <property type="entry name" value="MFS_1"/>
    <property type="match status" value="1"/>
</dbReference>
<reference evidence="10 11" key="1">
    <citation type="submission" date="2013-03" db="EMBL/GenBank/DDBJ databases">
        <title>Assembly of a new bacterial strain Brevibacillus borstelensis AK1.</title>
        <authorList>
            <person name="Rajan I."/>
            <person name="PoliReddy D."/>
            <person name="Sugumar T."/>
            <person name="Rathinam K."/>
            <person name="Alqarawi S."/>
            <person name="Khalil A.B."/>
            <person name="Sivakumar N."/>
        </authorList>
    </citation>
    <scope>NUCLEOTIDE SEQUENCE [LARGE SCALE GENOMIC DNA]</scope>
    <source>
        <strain evidence="10 11">AK1</strain>
    </source>
</reference>
<comment type="caution">
    <text evidence="10">The sequence shown here is derived from an EMBL/GenBank/DDBJ whole genome shotgun (WGS) entry which is preliminary data.</text>
</comment>
<feature type="transmembrane region" description="Helical" evidence="8">
    <location>
        <begin position="223"/>
        <end position="245"/>
    </location>
</feature>
<dbReference type="CDD" id="cd06173">
    <property type="entry name" value="MFS_MefA_like"/>
    <property type="match status" value="1"/>
</dbReference>